<evidence type="ECO:0000256" key="4">
    <source>
        <dbReference type="ARBA" id="ARBA00022692"/>
    </source>
</evidence>
<keyword evidence="4 8" id="KW-0812">Transmembrane</keyword>
<dbReference type="PROSITE" id="PS50850">
    <property type="entry name" value="MFS"/>
    <property type="match status" value="1"/>
</dbReference>
<dbReference type="GO" id="GO:0016020">
    <property type="term" value="C:membrane"/>
    <property type="evidence" value="ECO:0007669"/>
    <property type="project" value="UniProtKB-SubCell"/>
</dbReference>
<dbReference type="InterPro" id="IPR005828">
    <property type="entry name" value="MFS_sugar_transport-like"/>
</dbReference>
<protein>
    <recommendedName>
        <fullName evidence="9">Major facilitator superfamily (MFS) profile domain-containing protein</fullName>
    </recommendedName>
</protein>
<feature type="transmembrane region" description="Helical" evidence="8">
    <location>
        <begin position="311"/>
        <end position="332"/>
    </location>
</feature>
<dbReference type="Pfam" id="PF00083">
    <property type="entry name" value="Sugar_tr"/>
    <property type="match status" value="1"/>
</dbReference>
<keyword evidence="11" id="KW-1185">Reference proteome</keyword>
<dbReference type="InterPro" id="IPR020846">
    <property type="entry name" value="MFS_dom"/>
</dbReference>
<feature type="transmembrane region" description="Helical" evidence="8">
    <location>
        <begin position="66"/>
        <end position="88"/>
    </location>
</feature>
<feature type="transmembrane region" description="Helical" evidence="8">
    <location>
        <begin position="190"/>
        <end position="211"/>
    </location>
</feature>
<keyword evidence="3 7" id="KW-0813">Transport</keyword>
<feature type="domain" description="Major facilitator superfamily (MFS) profile" evidence="9">
    <location>
        <begin position="23"/>
        <end position="463"/>
    </location>
</feature>
<name>A0A084GEN6_PSEDA</name>
<keyword evidence="5 8" id="KW-1133">Transmembrane helix</keyword>
<reference evidence="10 11" key="1">
    <citation type="journal article" date="2014" name="Genome Announc.">
        <title>Draft genome sequence of the pathogenic fungus Scedosporium apiospermum.</title>
        <authorList>
            <person name="Vandeputte P."/>
            <person name="Ghamrawi S."/>
            <person name="Rechenmann M."/>
            <person name="Iltis A."/>
            <person name="Giraud S."/>
            <person name="Fleury M."/>
            <person name="Thornton C."/>
            <person name="Delhaes L."/>
            <person name="Meyer W."/>
            <person name="Papon N."/>
            <person name="Bouchara J.P."/>
        </authorList>
    </citation>
    <scope>NUCLEOTIDE SEQUENCE [LARGE SCALE GENOMIC DNA]</scope>
    <source>
        <strain evidence="10 11">IHEM 14462</strain>
    </source>
</reference>
<evidence type="ECO:0000256" key="7">
    <source>
        <dbReference type="RuleBase" id="RU003346"/>
    </source>
</evidence>
<evidence type="ECO:0000256" key="2">
    <source>
        <dbReference type="ARBA" id="ARBA00010992"/>
    </source>
</evidence>
<dbReference type="PANTHER" id="PTHR48022:SF10">
    <property type="entry name" value="MAJOR FACILITATOR SUPERFAMILY (MFS) PROFILE DOMAIN-CONTAINING PROTEIN"/>
    <property type="match status" value="1"/>
</dbReference>
<feature type="transmembrane region" description="Helical" evidence="8">
    <location>
        <begin position="365"/>
        <end position="386"/>
    </location>
</feature>
<dbReference type="GO" id="GO:0005351">
    <property type="term" value="F:carbohydrate:proton symporter activity"/>
    <property type="evidence" value="ECO:0007669"/>
    <property type="project" value="TreeGrafter"/>
</dbReference>
<dbReference type="RefSeq" id="XP_016645597.1">
    <property type="nucleotide sequence ID" value="XM_016784840.1"/>
</dbReference>
<dbReference type="InterPro" id="IPR036259">
    <property type="entry name" value="MFS_trans_sf"/>
</dbReference>
<dbReference type="InterPro" id="IPR050360">
    <property type="entry name" value="MFS_Sugar_Transporters"/>
</dbReference>
<evidence type="ECO:0000313" key="10">
    <source>
        <dbReference type="EMBL" id="KEZ45798.1"/>
    </source>
</evidence>
<evidence type="ECO:0000256" key="6">
    <source>
        <dbReference type="ARBA" id="ARBA00023136"/>
    </source>
</evidence>
<dbReference type="KEGG" id="sapo:SAPIO_CDS1609"/>
<dbReference type="OrthoDB" id="6612291at2759"/>
<dbReference type="InterPro" id="IPR003663">
    <property type="entry name" value="Sugar/inositol_transpt"/>
</dbReference>
<feature type="transmembrane region" description="Helical" evidence="8">
    <location>
        <begin position="339"/>
        <end position="359"/>
    </location>
</feature>
<dbReference type="PANTHER" id="PTHR48022">
    <property type="entry name" value="PLASTIDIC GLUCOSE TRANSPORTER 4"/>
    <property type="match status" value="1"/>
</dbReference>
<dbReference type="GeneID" id="27720681"/>
<feature type="transmembrane region" description="Helical" evidence="8">
    <location>
        <begin position="277"/>
        <end position="299"/>
    </location>
</feature>
<dbReference type="AlphaFoldDB" id="A0A084GEN6"/>
<feature type="transmembrane region" description="Helical" evidence="8">
    <location>
        <begin position="407"/>
        <end position="428"/>
    </location>
</feature>
<evidence type="ECO:0000259" key="9">
    <source>
        <dbReference type="PROSITE" id="PS50850"/>
    </source>
</evidence>
<evidence type="ECO:0000313" key="11">
    <source>
        <dbReference type="Proteomes" id="UP000028545"/>
    </source>
</evidence>
<dbReference type="VEuPathDB" id="FungiDB:SAPIO_CDS1609"/>
<gene>
    <name evidence="10" type="ORF">SAPIO_CDS1609</name>
</gene>
<organism evidence="10 11">
    <name type="scientific">Pseudallescheria apiosperma</name>
    <name type="common">Scedosporium apiospermum</name>
    <dbReference type="NCBI Taxonomy" id="563466"/>
    <lineage>
        <taxon>Eukaryota</taxon>
        <taxon>Fungi</taxon>
        <taxon>Dikarya</taxon>
        <taxon>Ascomycota</taxon>
        <taxon>Pezizomycotina</taxon>
        <taxon>Sordariomycetes</taxon>
        <taxon>Hypocreomycetidae</taxon>
        <taxon>Microascales</taxon>
        <taxon>Microascaceae</taxon>
        <taxon>Scedosporium</taxon>
    </lineage>
</organism>
<feature type="transmembrane region" description="Helical" evidence="8">
    <location>
        <begin position="440"/>
        <end position="459"/>
    </location>
</feature>
<dbReference type="Proteomes" id="UP000028545">
    <property type="component" value="Unassembled WGS sequence"/>
</dbReference>
<dbReference type="SUPFAM" id="SSF103473">
    <property type="entry name" value="MFS general substrate transporter"/>
    <property type="match status" value="1"/>
</dbReference>
<dbReference type="OMA" id="AYFCVPD"/>
<evidence type="ECO:0000256" key="8">
    <source>
        <dbReference type="SAM" id="Phobius"/>
    </source>
</evidence>
<dbReference type="Gene3D" id="1.20.1250.20">
    <property type="entry name" value="MFS general substrate transporter like domains"/>
    <property type="match status" value="1"/>
</dbReference>
<sequence>MALSILPKHLALRETFNRRLTLAILLITFSQFNFGFDQQGFAATQAMDSFAKQFGEYNPETKKYFLPPVWLSWFNGINYLGQATGVILGSWVSKRWGRRMCMFTMSLWAVVCATIIITSRTKEQILVARILNYIYIGMELAVVPIFQSEICPPKARGFTVGTYQISLMLGGLCVNLVARGTSSLTGNLPWMIPLGLFYVVPTTVAILIWFIPESPRWLLMKDRPEEAMKVLRELRVGKFEDHEIEAEFAMIVDGLKNTVAQGSFMDIWRGTNLRRTYIVIGANFFLQATGQLFTALYGALFVKSLGTVNPFTITCTIAAVNVSTALLSMALTDRLGRRFMIHFGSVVQIAALMTMGALGTVTPTFGIKSGIIATMVIFNFGYSFGWAPTSHTLSAEVPNMRARDMTYRTASVLNIATQCAVAISMPYLLNPPYAALGSKVGFIFGSIAVASLVFAYFCVPDCAGRSLEDLDWLFEQRIPARKFRSTEINRQQEAEARKLSNDVALEQVEMKQV</sequence>
<keyword evidence="6 8" id="KW-0472">Membrane</keyword>
<comment type="subcellular location">
    <subcellularLocation>
        <location evidence="1">Membrane</location>
        <topology evidence="1">Multi-pass membrane protein</topology>
    </subcellularLocation>
</comment>
<accession>A0A084GEN6</accession>
<comment type="caution">
    <text evidence="10">The sequence shown here is derived from an EMBL/GenBank/DDBJ whole genome shotgun (WGS) entry which is preliminary data.</text>
</comment>
<proteinExistence type="inferred from homology"/>
<evidence type="ECO:0000256" key="3">
    <source>
        <dbReference type="ARBA" id="ARBA00022448"/>
    </source>
</evidence>
<evidence type="ECO:0000256" key="5">
    <source>
        <dbReference type="ARBA" id="ARBA00022989"/>
    </source>
</evidence>
<comment type="similarity">
    <text evidence="2 7">Belongs to the major facilitator superfamily. Sugar transporter (TC 2.A.1.1) family.</text>
</comment>
<dbReference type="HOGENOM" id="CLU_001265_30_1_1"/>
<dbReference type="NCBIfam" id="TIGR00879">
    <property type="entry name" value="SP"/>
    <property type="match status" value="1"/>
</dbReference>
<feature type="transmembrane region" description="Helical" evidence="8">
    <location>
        <begin position="125"/>
        <end position="146"/>
    </location>
</feature>
<dbReference type="EMBL" id="JOWA01000066">
    <property type="protein sequence ID" value="KEZ45798.1"/>
    <property type="molecule type" value="Genomic_DNA"/>
</dbReference>
<evidence type="ECO:0000256" key="1">
    <source>
        <dbReference type="ARBA" id="ARBA00004141"/>
    </source>
</evidence>